<evidence type="ECO:0000313" key="4">
    <source>
        <dbReference type="EMBL" id="CDJ40913.1"/>
    </source>
</evidence>
<dbReference type="EMBL" id="HG675354">
    <property type="protein sequence ID" value="CDJ40913.1"/>
    <property type="molecule type" value="Genomic_DNA"/>
</dbReference>
<comment type="similarity">
    <text evidence="1">Belongs to the peptidase M24A family. Methionine aminopeptidase type 1 subfamily.</text>
</comment>
<feature type="non-terminal residue" evidence="4">
    <location>
        <position position="103"/>
    </location>
</feature>
<evidence type="ECO:0000256" key="1">
    <source>
        <dbReference type="PROSITE-ProRule" id="PRU01357"/>
    </source>
</evidence>
<sequence length="103" mass="10447">MVTCQGCGETTSLRLCCPSCTEAGRTSFFCSQDCFRASWASHSKLHAVLQRGAAATGAAAAAAGTPGAAAREDQLSDTYTDSTAASHRRDGAGSPADEPDSSS</sequence>
<gene>
    <name evidence="4" type="ORF">ETH_00039925</name>
</gene>
<dbReference type="GeneID" id="25257025"/>
<dbReference type="OrthoDB" id="348785at2759"/>
<reference evidence="4" key="2">
    <citation type="submission" date="2013-10" db="EMBL/GenBank/DDBJ databases">
        <authorList>
            <person name="Aslett M."/>
        </authorList>
    </citation>
    <scope>NUCLEOTIDE SEQUENCE [LARGE SCALE GENOMIC DNA]</scope>
    <source>
        <strain evidence="4">Houghton</strain>
    </source>
</reference>
<dbReference type="RefSeq" id="XP_013231663.1">
    <property type="nucleotide sequence ID" value="XM_013376209.1"/>
</dbReference>
<dbReference type="Proteomes" id="UP000030747">
    <property type="component" value="Unassembled WGS sequence"/>
</dbReference>
<reference evidence="4" key="1">
    <citation type="submission" date="2013-10" db="EMBL/GenBank/DDBJ databases">
        <title>Genomic analysis of the causative agents of coccidiosis in chickens.</title>
        <authorList>
            <person name="Reid A.J."/>
            <person name="Blake D."/>
            <person name="Billington K."/>
            <person name="Browne H."/>
            <person name="Dunn M."/>
            <person name="Hung S."/>
            <person name="Kawahara F."/>
            <person name="Miranda-Saavedra D."/>
            <person name="Mourier T."/>
            <person name="Nagra H."/>
            <person name="Otto T.D."/>
            <person name="Rawlings N."/>
            <person name="Sanchez A."/>
            <person name="Sanders M."/>
            <person name="Subramaniam C."/>
            <person name="Tay Y."/>
            <person name="Dear P."/>
            <person name="Doerig C."/>
            <person name="Gruber A."/>
            <person name="Parkinson J."/>
            <person name="Shirley M."/>
            <person name="Wan K.L."/>
            <person name="Berriman M."/>
            <person name="Tomley F."/>
            <person name="Pain A."/>
        </authorList>
    </citation>
    <scope>NUCLEOTIDE SEQUENCE [LARGE SCALE GENOMIC DNA]</scope>
    <source>
        <strain evidence="4">Houghton</strain>
    </source>
</reference>
<feature type="compositionally biased region" description="Polar residues" evidence="2">
    <location>
        <begin position="76"/>
        <end position="85"/>
    </location>
</feature>
<evidence type="ECO:0000256" key="2">
    <source>
        <dbReference type="SAM" id="MobiDB-lite"/>
    </source>
</evidence>
<dbReference type="VEuPathDB" id="ToxoDB:ETH_00039925"/>
<dbReference type="GO" id="GO:0008270">
    <property type="term" value="F:zinc ion binding"/>
    <property type="evidence" value="ECO:0007669"/>
    <property type="project" value="UniProtKB-KW"/>
</dbReference>
<dbReference type="PROSITE" id="PS52013">
    <property type="entry name" value="ZF_C6H2"/>
    <property type="match status" value="1"/>
</dbReference>
<protein>
    <recommendedName>
        <fullName evidence="3">C6H2-type domain-containing protein</fullName>
    </recommendedName>
</protein>
<keyword evidence="1" id="KW-0479">Metal-binding</keyword>
<dbReference type="VEuPathDB" id="ToxoDB:ETH2_0100900"/>
<feature type="region of interest" description="Disordered" evidence="2">
    <location>
        <begin position="61"/>
        <end position="103"/>
    </location>
</feature>
<dbReference type="InterPro" id="IPR031615">
    <property type="entry name" value="Zfn-C6H2"/>
</dbReference>
<accession>U6KVG9</accession>
<keyword evidence="1" id="KW-0862">Zinc</keyword>
<keyword evidence="5" id="KW-1185">Reference proteome</keyword>
<evidence type="ECO:0000259" key="3">
    <source>
        <dbReference type="PROSITE" id="PS52013"/>
    </source>
</evidence>
<keyword evidence="1" id="KW-0863">Zinc-finger</keyword>
<dbReference type="Pfam" id="PF15801">
    <property type="entry name" value="zf-C6H2"/>
    <property type="match status" value="1"/>
</dbReference>
<proteinExistence type="inferred from homology"/>
<dbReference type="AlphaFoldDB" id="U6KVG9"/>
<feature type="domain" description="C6H2-type" evidence="3">
    <location>
        <begin position="1"/>
        <end position="53"/>
    </location>
</feature>
<evidence type="ECO:0000313" key="5">
    <source>
        <dbReference type="Proteomes" id="UP000030747"/>
    </source>
</evidence>
<organism evidence="4 5">
    <name type="scientific">Eimeria tenella</name>
    <name type="common">Coccidian parasite</name>
    <dbReference type="NCBI Taxonomy" id="5802"/>
    <lineage>
        <taxon>Eukaryota</taxon>
        <taxon>Sar</taxon>
        <taxon>Alveolata</taxon>
        <taxon>Apicomplexa</taxon>
        <taxon>Conoidasida</taxon>
        <taxon>Coccidia</taxon>
        <taxon>Eucoccidiorida</taxon>
        <taxon>Eimeriorina</taxon>
        <taxon>Eimeriidae</taxon>
        <taxon>Eimeria</taxon>
    </lineage>
</organism>
<name>U6KVG9_EIMTE</name>